<proteinExistence type="predicted"/>
<evidence type="ECO:0000313" key="1">
    <source>
        <dbReference type="EMBL" id="EKB48949.1"/>
    </source>
</evidence>
<dbReference type="SUPFAM" id="SSF160104">
    <property type="entry name" value="Acetoacetate decarboxylase-like"/>
    <property type="match status" value="1"/>
</dbReference>
<dbReference type="InterPro" id="IPR023375">
    <property type="entry name" value="ADC_dom_sf"/>
</dbReference>
<dbReference type="GO" id="GO:0016829">
    <property type="term" value="F:lyase activity"/>
    <property type="evidence" value="ECO:0007669"/>
    <property type="project" value="InterPro"/>
</dbReference>
<accession>K1LXM5</accession>
<dbReference type="PANTHER" id="PTHR40518:SF1">
    <property type="entry name" value="ACETOACETATE DECARBOXYLASE"/>
    <property type="match status" value="1"/>
</dbReference>
<dbReference type="InterPro" id="IPR010451">
    <property type="entry name" value="Acetoacetate_decarboxylase"/>
</dbReference>
<dbReference type="PANTHER" id="PTHR40518">
    <property type="entry name" value="ACETOACETATE DECARBOXYLASE"/>
    <property type="match status" value="1"/>
</dbReference>
<keyword evidence="2" id="KW-1185">Reference proteome</keyword>
<dbReference type="AlphaFoldDB" id="K1LXM5"/>
<organism evidence="1 2">
    <name type="scientific">Cecembia lonarensis (strain CCUG 58316 / KCTC 22772 / LW9)</name>
    <dbReference type="NCBI Taxonomy" id="1225176"/>
    <lineage>
        <taxon>Bacteria</taxon>
        <taxon>Pseudomonadati</taxon>
        <taxon>Bacteroidota</taxon>
        <taxon>Cytophagia</taxon>
        <taxon>Cytophagales</taxon>
        <taxon>Cyclobacteriaceae</taxon>
        <taxon>Cecembia</taxon>
    </lineage>
</organism>
<evidence type="ECO:0000313" key="2">
    <source>
        <dbReference type="Proteomes" id="UP000004478"/>
    </source>
</evidence>
<dbReference type="EMBL" id="AMGM01000037">
    <property type="protein sequence ID" value="EKB48949.1"/>
    <property type="molecule type" value="Genomic_DNA"/>
</dbReference>
<dbReference type="RefSeq" id="WP_009185462.1">
    <property type="nucleotide sequence ID" value="NZ_AMGM01000037.1"/>
</dbReference>
<name>K1LXM5_CECL9</name>
<gene>
    <name evidence="1" type="ORF">B879_02438</name>
</gene>
<comment type="caution">
    <text evidence="1">The sequence shown here is derived from an EMBL/GenBank/DDBJ whole genome shotgun (WGS) entry which is preliminary data.</text>
</comment>
<evidence type="ECO:0008006" key="3">
    <source>
        <dbReference type="Google" id="ProtNLM"/>
    </source>
</evidence>
<dbReference type="Pfam" id="PF06314">
    <property type="entry name" value="ADC"/>
    <property type="match status" value="1"/>
</dbReference>
<sequence length="219" mass="24803">MEIIKPSTHYPPPWQLNGEGIIMVYKFKKDWLVQNGLWELGSSKSYKGGLGFVMLVNYHNSPVGPYKELLIIPGKYAPQKRQSISHIFVDSEASTENGRYNWGIPKETVPIIWQTEGDEDTIGIGTEEDPILFCKVKSRGISFPATTKLLPIRLHQILGGNAYRTDPGGSGWAKLAHIEKLNVESSRFPDISKVKPLFCFKVNPFTMHFPLSEIYEHQQ</sequence>
<dbReference type="Gene3D" id="2.40.400.10">
    <property type="entry name" value="Acetoacetate decarboxylase-like"/>
    <property type="match status" value="1"/>
</dbReference>
<protein>
    <recommendedName>
        <fullName evidence="3">Acetoacetate decarboxylase</fullName>
    </recommendedName>
</protein>
<reference evidence="1 2" key="1">
    <citation type="journal article" date="2012" name="J. Bacteriol.">
        <title>Draft Genome Sequence of Cecembia lonarensis Strain LW9T, Isolated from Lonar Lake, a Haloalkaline Lake in India.</title>
        <authorList>
            <person name="Shivaji S."/>
            <person name="Ara S."/>
            <person name="Singh A."/>
            <person name="Pinnaka A.K."/>
        </authorList>
    </citation>
    <scope>NUCLEOTIDE SEQUENCE [LARGE SCALE GENOMIC DNA]</scope>
    <source>
        <strain evidence="1 2">LW9</strain>
    </source>
</reference>
<dbReference type="OrthoDB" id="323772at2"/>
<dbReference type="Proteomes" id="UP000004478">
    <property type="component" value="Unassembled WGS sequence"/>
</dbReference>